<evidence type="ECO:0000313" key="2">
    <source>
        <dbReference type="Proteomes" id="UP000247810"/>
    </source>
</evidence>
<dbReference type="VEuPathDB" id="FungiDB:BO71DRAFT_123091"/>
<dbReference type="EMBL" id="KZ826057">
    <property type="protein sequence ID" value="PYH88943.1"/>
    <property type="molecule type" value="Genomic_DNA"/>
</dbReference>
<protein>
    <submittedName>
        <fullName evidence="1">Uncharacterized protein</fullName>
    </submittedName>
</protein>
<dbReference type="AlphaFoldDB" id="A0A319DD54"/>
<reference evidence="1 2" key="1">
    <citation type="submission" date="2018-02" db="EMBL/GenBank/DDBJ databases">
        <title>The genomes of Aspergillus section Nigri reveals drivers in fungal speciation.</title>
        <authorList>
            <consortium name="DOE Joint Genome Institute"/>
            <person name="Vesth T.C."/>
            <person name="Nybo J."/>
            <person name="Theobald S."/>
            <person name="Brandl J."/>
            <person name="Frisvad J.C."/>
            <person name="Nielsen K.F."/>
            <person name="Lyhne E.K."/>
            <person name="Kogle M.E."/>
            <person name="Kuo A."/>
            <person name="Riley R."/>
            <person name="Clum A."/>
            <person name="Nolan M."/>
            <person name="Lipzen A."/>
            <person name="Salamov A."/>
            <person name="Henrissat B."/>
            <person name="Wiebenga A."/>
            <person name="De vries R.P."/>
            <person name="Grigoriev I.V."/>
            <person name="Mortensen U.H."/>
            <person name="Andersen M.R."/>
            <person name="Baker S.E."/>
        </authorList>
    </citation>
    <scope>NUCLEOTIDE SEQUENCE [LARGE SCALE GENOMIC DNA]</scope>
    <source>
        <strain evidence="1 2">CBS 707.79</strain>
    </source>
</reference>
<gene>
    <name evidence="1" type="ORF">BO71DRAFT_123091</name>
</gene>
<evidence type="ECO:0000313" key="1">
    <source>
        <dbReference type="EMBL" id="PYH88943.1"/>
    </source>
</evidence>
<dbReference type="Proteomes" id="UP000247810">
    <property type="component" value="Unassembled WGS sequence"/>
</dbReference>
<organism evidence="1 2">
    <name type="scientific">Aspergillus ellipticus CBS 707.79</name>
    <dbReference type="NCBI Taxonomy" id="1448320"/>
    <lineage>
        <taxon>Eukaryota</taxon>
        <taxon>Fungi</taxon>
        <taxon>Dikarya</taxon>
        <taxon>Ascomycota</taxon>
        <taxon>Pezizomycotina</taxon>
        <taxon>Eurotiomycetes</taxon>
        <taxon>Eurotiomycetidae</taxon>
        <taxon>Eurotiales</taxon>
        <taxon>Aspergillaceae</taxon>
        <taxon>Aspergillus</taxon>
        <taxon>Aspergillus subgen. Circumdati</taxon>
    </lineage>
</organism>
<name>A0A319DD54_9EURO</name>
<proteinExistence type="predicted"/>
<keyword evidence="2" id="KW-1185">Reference proteome</keyword>
<accession>A0A319DD54</accession>
<sequence length="163" mass="18131">MQVSALAGVLSRRVYLSSAGLCRCLRIGRNLPSSDELRPDVCSDFPDFPDVSGYLRASWGCLWLCTIPSLIILFHEIYSTLEGGNWFLPNGQRCGKECRRLFLLPVPAALIPRSGPSPLPCSRGYGQGCRIRLDARPQIRVFQAMRNLAENTRPRTPCLPSIP</sequence>